<evidence type="ECO:0000256" key="6">
    <source>
        <dbReference type="SAM" id="SignalP"/>
    </source>
</evidence>
<dbReference type="AlphaFoldDB" id="A0A9D2QS51"/>
<feature type="region of interest" description="Disordered" evidence="5">
    <location>
        <begin position="26"/>
        <end position="45"/>
    </location>
</feature>
<dbReference type="GO" id="GO:0015833">
    <property type="term" value="P:peptide transport"/>
    <property type="evidence" value="ECO:0007669"/>
    <property type="project" value="TreeGrafter"/>
</dbReference>
<feature type="compositionally biased region" description="Low complexity" evidence="5">
    <location>
        <begin position="26"/>
        <end position="42"/>
    </location>
</feature>
<feature type="signal peptide" evidence="6">
    <location>
        <begin position="1"/>
        <end position="23"/>
    </location>
</feature>
<evidence type="ECO:0000256" key="2">
    <source>
        <dbReference type="ARBA" id="ARBA00005695"/>
    </source>
</evidence>
<comment type="subcellular location">
    <subcellularLocation>
        <location evidence="1">Cell envelope</location>
    </subcellularLocation>
</comment>
<evidence type="ECO:0000256" key="3">
    <source>
        <dbReference type="ARBA" id="ARBA00022448"/>
    </source>
</evidence>
<evidence type="ECO:0000256" key="1">
    <source>
        <dbReference type="ARBA" id="ARBA00004196"/>
    </source>
</evidence>
<dbReference type="PANTHER" id="PTHR30290:SF10">
    <property type="entry name" value="PERIPLASMIC OLIGOPEPTIDE-BINDING PROTEIN-RELATED"/>
    <property type="match status" value="1"/>
</dbReference>
<keyword evidence="3" id="KW-0813">Transport</keyword>
<comment type="caution">
    <text evidence="8">The sequence shown here is derived from an EMBL/GenBank/DDBJ whole genome shotgun (WGS) entry which is preliminary data.</text>
</comment>
<dbReference type="Gene3D" id="3.10.105.10">
    <property type="entry name" value="Dipeptide-binding Protein, Domain 3"/>
    <property type="match status" value="1"/>
</dbReference>
<dbReference type="Pfam" id="PF00496">
    <property type="entry name" value="SBP_bac_5"/>
    <property type="match status" value="1"/>
</dbReference>
<dbReference type="PANTHER" id="PTHR30290">
    <property type="entry name" value="PERIPLASMIC BINDING COMPONENT OF ABC TRANSPORTER"/>
    <property type="match status" value="1"/>
</dbReference>
<dbReference type="EMBL" id="DWUY01000132">
    <property type="protein sequence ID" value="HJD28545.1"/>
    <property type="molecule type" value="Genomic_DNA"/>
</dbReference>
<dbReference type="GO" id="GO:1904680">
    <property type="term" value="F:peptide transmembrane transporter activity"/>
    <property type="evidence" value="ECO:0007669"/>
    <property type="project" value="TreeGrafter"/>
</dbReference>
<dbReference type="InterPro" id="IPR039424">
    <property type="entry name" value="SBP_5"/>
</dbReference>
<dbReference type="SUPFAM" id="SSF53850">
    <property type="entry name" value="Periplasmic binding protein-like II"/>
    <property type="match status" value="1"/>
</dbReference>
<reference evidence="8" key="2">
    <citation type="submission" date="2021-04" db="EMBL/GenBank/DDBJ databases">
        <authorList>
            <person name="Gilroy R."/>
        </authorList>
    </citation>
    <scope>NUCLEOTIDE SEQUENCE</scope>
    <source>
        <strain evidence="8">ChiBcec6-4105</strain>
    </source>
</reference>
<dbReference type="GO" id="GO:0043190">
    <property type="term" value="C:ATP-binding cassette (ABC) transporter complex"/>
    <property type="evidence" value="ECO:0007669"/>
    <property type="project" value="InterPro"/>
</dbReference>
<dbReference type="Gene3D" id="3.90.76.10">
    <property type="entry name" value="Dipeptide-binding Protein, Domain 1"/>
    <property type="match status" value="1"/>
</dbReference>
<keyword evidence="4 6" id="KW-0732">Signal</keyword>
<evidence type="ECO:0000313" key="8">
    <source>
        <dbReference type="EMBL" id="HJD28545.1"/>
    </source>
</evidence>
<dbReference type="PROSITE" id="PS51257">
    <property type="entry name" value="PROKAR_LIPOPROTEIN"/>
    <property type="match status" value="1"/>
</dbReference>
<sequence>MKMKKILAMALASAMVLSLGACGNSGSGNTSGSDSSAGSDGTETASTAFAGTADEDTYVVDLRAEPPELNSILTTDVASGDILREVMVGLYRLDANDTPVPDLAETTEVSDDGCTYTMTLRQDAKWSNGEPVTANDFVFSYQTICSKEAASSYAFIVYDNLLNGNEVYEGTKDPSELGVKALDDYTLQVTFENPIPYAEHLFSFASYYPMNQKAYEEIGADVYGDDADKIVTNGPYTISEWTHNDHITLTQNPDFYDPDRCAVGTIKYLMMNDANTRMNAFQGGQVDCINISGDQITQAESLGAKVNSYVDNSNWYIQFNTQKSDKGLDNANIRLGLGMAIDSQSLCDNILKDGSVPGTGLVPTTIAGANGEKYRDAAGNIVGYDPDAAKEAFEKGLQETGLSADDLKLTFLCDDQSNAQKTAEFFQAQWKEVLGIDVEIVPQPFKSRLASMDSGDFDMVYAGWSPDYNDPMTFLDMFTTTNGNNYGKYSSTQYDELIANAMKEADVVARQDMLIQAETLVTKTDAAVYPIYFSAVSYATSDKVQNMTRTGFQEFDFTDAADSSSAADTATEEAAE</sequence>
<evidence type="ECO:0000256" key="4">
    <source>
        <dbReference type="ARBA" id="ARBA00022729"/>
    </source>
</evidence>
<protein>
    <submittedName>
        <fullName evidence="8">Peptide ABC transporter substrate-binding protein</fullName>
    </submittedName>
</protein>
<dbReference type="Gene3D" id="3.40.190.10">
    <property type="entry name" value="Periplasmic binding protein-like II"/>
    <property type="match status" value="1"/>
</dbReference>
<name>A0A9D2QS51_9FIRM</name>
<accession>A0A9D2QS51</accession>
<evidence type="ECO:0000313" key="9">
    <source>
        <dbReference type="Proteomes" id="UP000823892"/>
    </source>
</evidence>
<evidence type="ECO:0000256" key="5">
    <source>
        <dbReference type="SAM" id="MobiDB-lite"/>
    </source>
</evidence>
<organism evidence="8 9">
    <name type="scientific">Candidatus Blautia avicola</name>
    <dbReference type="NCBI Taxonomy" id="2838483"/>
    <lineage>
        <taxon>Bacteria</taxon>
        <taxon>Bacillati</taxon>
        <taxon>Bacillota</taxon>
        <taxon>Clostridia</taxon>
        <taxon>Lachnospirales</taxon>
        <taxon>Lachnospiraceae</taxon>
        <taxon>Blautia</taxon>
    </lineage>
</organism>
<dbReference type="CDD" id="cd08504">
    <property type="entry name" value="PBP2_OppA"/>
    <property type="match status" value="1"/>
</dbReference>
<dbReference type="PIRSF" id="PIRSF002741">
    <property type="entry name" value="MppA"/>
    <property type="match status" value="1"/>
</dbReference>
<feature type="domain" description="Solute-binding protein family 5" evidence="7">
    <location>
        <begin position="98"/>
        <end position="485"/>
    </location>
</feature>
<dbReference type="GO" id="GO:0030288">
    <property type="term" value="C:outer membrane-bounded periplasmic space"/>
    <property type="evidence" value="ECO:0007669"/>
    <property type="project" value="UniProtKB-ARBA"/>
</dbReference>
<comment type="similarity">
    <text evidence="2">Belongs to the bacterial solute-binding protein 5 family.</text>
</comment>
<dbReference type="InterPro" id="IPR000914">
    <property type="entry name" value="SBP_5_dom"/>
</dbReference>
<evidence type="ECO:0000259" key="7">
    <source>
        <dbReference type="Pfam" id="PF00496"/>
    </source>
</evidence>
<gene>
    <name evidence="8" type="ORF">H9914_06085</name>
</gene>
<dbReference type="FunFam" id="3.90.76.10:FF:000001">
    <property type="entry name" value="Oligopeptide ABC transporter substrate-binding protein"/>
    <property type="match status" value="1"/>
</dbReference>
<dbReference type="Proteomes" id="UP000823892">
    <property type="component" value="Unassembled WGS sequence"/>
</dbReference>
<proteinExistence type="inferred from homology"/>
<feature type="chain" id="PRO_5039674732" evidence="6">
    <location>
        <begin position="24"/>
        <end position="576"/>
    </location>
</feature>
<dbReference type="FunFam" id="3.10.105.10:FF:000001">
    <property type="entry name" value="Oligopeptide ABC transporter, oligopeptide-binding protein"/>
    <property type="match status" value="1"/>
</dbReference>
<dbReference type="InterPro" id="IPR030678">
    <property type="entry name" value="Peptide/Ni-bd"/>
</dbReference>
<reference evidence="8" key="1">
    <citation type="journal article" date="2021" name="PeerJ">
        <title>Extensive microbial diversity within the chicken gut microbiome revealed by metagenomics and culture.</title>
        <authorList>
            <person name="Gilroy R."/>
            <person name="Ravi A."/>
            <person name="Getino M."/>
            <person name="Pursley I."/>
            <person name="Horton D.L."/>
            <person name="Alikhan N.F."/>
            <person name="Baker D."/>
            <person name="Gharbi K."/>
            <person name="Hall N."/>
            <person name="Watson M."/>
            <person name="Adriaenssens E.M."/>
            <person name="Foster-Nyarko E."/>
            <person name="Jarju S."/>
            <person name="Secka A."/>
            <person name="Antonio M."/>
            <person name="Oren A."/>
            <person name="Chaudhuri R.R."/>
            <person name="La Ragione R."/>
            <person name="Hildebrand F."/>
            <person name="Pallen M.J."/>
        </authorList>
    </citation>
    <scope>NUCLEOTIDE SEQUENCE</scope>
    <source>
        <strain evidence="8">ChiBcec6-4105</strain>
    </source>
</reference>